<dbReference type="KEGG" id="sze:AW14_02010"/>
<organism evidence="6 7">
    <name type="scientific">Siansivirga zeaxanthinifaciens CC-SAMT-1</name>
    <dbReference type="NCBI Taxonomy" id="1454006"/>
    <lineage>
        <taxon>Bacteria</taxon>
        <taxon>Pseudomonadati</taxon>
        <taxon>Bacteroidota</taxon>
        <taxon>Flavobacteriia</taxon>
        <taxon>Flavobacteriales</taxon>
        <taxon>Flavobacteriaceae</taxon>
        <taxon>Siansivirga</taxon>
    </lineage>
</organism>
<dbReference type="AlphaFoldDB" id="A0A0C5WIS0"/>
<evidence type="ECO:0000256" key="2">
    <source>
        <dbReference type="ARBA" id="ARBA00022676"/>
    </source>
</evidence>
<protein>
    <submittedName>
        <fullName evidence="6">Beta-lactamase regulatory protein</fullName>
    </submittedName>
</protein>
<evidence type="ECO:0000313" key="6">
    <source>
        <dbReference type="EMBL" id="AJR02600.1"/>
    </source>
</evidence>
<dbReference type="CDD" id="cd04192">
    <property type="entry name" value="GT_2_like_e"/>
    <property type="match status" value="1"/>
</dbReference>
<dbReference type="SUPFAM" id="SSF53448">
    <property type="entry name" value="Nucleotide-diphospho-sugar transferases"/>
    <property type="match status" value="1"/>
</dbReference>
<keyword evidence="3" id="KW-0808">Transferase</keyword>
<reference evidence="6 7" key="1">
    <citation type="submission" date="2014-02" db="EMBL/GenBank/DDBJ databases">
        <authorList>
            <person name="Young C.-C."/>
            <person name="Hameed A."/>
            <person name="Huang H.-C."/>
            <person name="Shahina M."/>
        </authorList>
    </citation>
    <scope>NUCLEOTIDE SEQUENCE [LARGE SCALE GENOMIC DNA]</scope>
    <source>
        <strain evidence="6 7">CC-SAMT-1</strain>
    </source>
</reference>
<feature type="transmembrane region" description="Helical" evidence="4">
    <location>
        <begin position="284"/>
        <end position="305"/>
    </location>
</feature>
<name>A0A0C5WIS0_9FLAO</name>
<feature type="transmembrane region" description="Helical" evidence="4">
    <location>
        <begin position="340"/>
        <end position="361"/>
    </location>
</feature>
<keyword evidence="4" id="KW-0812">Transmembrane</keyword>
<dbReference type="PANTHER" id="PTHR43630:SF1">
    <property type="entry name" value="POLY-BETA-1,6-N-ACETYL-D-GLUCOSAMINE SYNTHASE"/>
    <property type="match status" value="1"/>
</dbReference>
<dbReference type="PATRIC" id="fig|1454006.5.peg.380"/>
<proteinExistence type="inferred from homology"/>
<feature type="transmembrane region" description="Helical" evidence="4">
    <location>
        <begin position="6"/>
        <end position="23"/>
    </location>
</feature>
<dbReference type="InterPro" id="IPR029044">
    <property type="entry name" value="Nucleotide-diphossugar_trans"/>
</dbReference>
<accession>A0A0C5WIS0</accession>
<evidence type="ECO:0000259" key="5">
    <source>
        <dbReference type="Pfam" id="PF00535"/>
    </source>
</evidence>
<keyword evidence="4" id="KW-0472">Membrane</keyword>
<dbReference type="RefSeq" id="WP_044637279.1">
    <property type="nucleotide sequence ID" value="NZ_CP007202.1"/>
</dbReference>
<evidence type="ECO:0000256" key="1">
    <source>
        <dbReference type="ARBA" id="ARBA00006739"/>
    </source>
</evidence>
<dbReference type="Proteomes" id="UP000032229">
    <property type="component" value="Chromosome"/>
</dbReference>
<evidence type="ECO:0000256" key="4">
    <source>
        <dbReference type="SAM" id="Phobius"/>
    </source>
</evidence>
<evidence type="ECO:0000256" key="3">
    <source>
        <dbReference type="ARBA" id="ARBA00022679"/>
    </source>
</evidence>
<gene>
    <name evidence="6" type="ORF">AW14_02010</name>
</gene>
<dbReference type="Pfam" id="PF00535">
    <property type="entry name" value="Glycos_transf_2"/>
    <property type="match status" value="1"/>
</dbReference>
<sequence>MILLSITISLIYLVLIGSFVFGFEKIKTFKLKALEAETSFSVIIPFRNEAENLPKLIASINLLDYPKDLFEIIFVNDASEDDSVEIIENNIDSSIDYAILNNNYKSNAPKKDAISKALNHSKNQWIITTDADCLFSQKWLHSFNAYIQKNKVLCLAAPVTYTIKNNFLNTFQLLDILSLQGATIGGFGIKKPFLCNGANFAYQKTIFNEVHGFEGNTNTASGDDVFLLEKIAKQYPDQVHYLKCNDAVVLTQSQASWHHLIQQRIRWASKTSAYKNMFGKLTGLIVLLMNTLIVCLIILVLLGLFKTKTTVYIFMIKFSIDLLLIYKTCAFFNQNSVLKFYVFGFLLYPFFSSYVAIQSIFSGYTWKGRAFKS</sequence>
<dbReference type="STRING" id="1454006.AW14_02010"/>
<dbReference type="OrthoDB" id="9805625at2"/>
<feature type="transmembrane region" description="Helical" evidence="4">
    <location>
        <begin position="311"/>
        <end position="333"/>
    </location>
</feature>
<keyword evidence="4" id="KW-1133">Transmembrane helix</keyword>
<feature type="domain" description="Glycosyltransferase 2-like" evidence="5">
    <location>
        <begin position="41"/>
        <end position="206"/>
    </location>
</feature>
<dbReference type="InterPro" id="IPR001173">
    <property type="entry name" value="Glyco_trans_2-like"/>
</dbReference>
<evidence type="ECO:0000313" key="7">
    <source>
        <dbReference type="Proteomes" id="UP000032229"/>
    </source>
</evidence>
<dbReference type="Gene3D" id="3.90.550.10">
    <property type="entry name" value="Spore Coat Polysaccharide Biosynthesis Protein SpsA, Chain A"/>
    <property type="match status" value="1"/>
</dbReference>
<comment type="similarity">
    <text evidence="1">Belongs to the glycosyltransferase 2 family.</text>
</comment>
<dbReference type="EMBL" id="CP007202">
    <property type="protein sequence ID" value="AJR02600.1"/>
    <property type="molecule type" value="Genomic_DNA"/>
</dbReference>
<dbReference type="PANTHER" id="PTHR43630">
    <property type="entry name" value="POLY-BETA-1,6-N-ACETYL-D-GLUCOSAMINE SYNTHASE"/>
    <property type="match status" value="1"/>
</dbReference>
<keyword evidence="2" id="KW-0328">Glycosyltransferase</keyword>
<keyword evidence="7" id="KW-1185">Reference proteome</keyword>
<dbReference type="HOGENOM" id="CLU_055604_1_0_10"/>
<dbReference type="GO" id="GO:0016757">
    <property type="term" value="F:glycosyltransferase activity"/>
    <property type="evidence" value="ECO:0007669"/>
    <property type="project" value="UniProtKB-KW"/>
</dbReference>